<comment type="caution">
    <text evidence="4">The sequence shown here is derived from an EMBL/GenBank/DDBJ whole genome shotgun (WGS) entry which is preliminary data.</text>
</comment>
<keyword evidence="5" id="KW-1185">Reference proteome</keyword>
<keyword evidence="1" id="KW-0812">Transmembrane</keyword>
<evidence type="ECO:0000259" key="3">
    <source>
        <dbReference type="Pfam" id="PF09374"/>
    </source>
</evidence>
<dbReference type="SUPFAM" id="SSF53955">
    <property type="entry name" value="Lysozyme-like"/>
    <property type="match status" value="1"/>
</dbReference>
<dbReference type="Proteomes" id="UP001524642">
    <property type="component" value="Unassembled WGS sequence"/>
</dbReference>
<protein>
    <submittedName>
        <fullName evidence="4">Glycoside hydrolase family 108 protein</fullName>
    </submittedName>
</protein>
<reference evidence="4 5" key="1">
    <citation type="submission" date="2022-06" db="EMBL/GenBank/DDBJ databases">
        <title>Roseomonas CN29.</title>
        <authorList>
            <person name="Cheng Y."/>
            <person name="He X."/>
        </authorList>
    </citation>
    <scope>NUCLEOTIDE SEQUENCE [LARGE SCALE GENOMIC DNA]</scope>
    <source>
        <strain evidence="4 5">CN29</strain>
    </source>
</reference>
<keyword evidence="1" id="KW-0472">Membrane</keyword>
<dbReference type="GO" id="GO:0016787">
    <property type="term" value="F:hydrolase activity"/>
    <property type="evidence" value="ECO:0007669"/>
    <property type="project" value="UniProtKB-KW"/>
</dbReference>
<feature type="domain" description="Peptidoglycan binding" evidence="3">
    <location>
        <begin position="327"/>
        <end position="387"/>
    </location>
</feature>
<dbReference type="Gene3D" id="1.20.141.10">
    <property type="entry name" value="Chitosanase, subunit A, domain 1"/>
    <property type="match status" value="1"/>
</dbReference>
<name>A0ABT1XBB2_9PROT</name>
<gene>
    <name evidence="4" type="ORF">NRP21_25370</name>
</gene>
<accession>A0ABT1XBB2</accession>
<dbReference type="Pfam" id="PF05838">
    <property type="entry name" value="Glyco_hydro_108"/>
    <property type="match status" value="1"/>
</dbReference>
<dbReference type="CDD" id="cd13926">
    <property type="entry name" value="N-acetylmuramidase_GH108"/>
    <property type="match status" value="1"/>
</dbReference>
<dbReference type="EMBL" id="JANJOU010000033">
    <property type="protein sequence ID" value="MCR0985385.1"/>
    <property type="molecule type" value="Genomic_DNA"/>
</dbReference>
<organism evidence="4 5">
    <name type="scientific">Roseomonas populi</name>
    <dbReference type="NCBI Taxonomy" id="3121582"/>
    <lineage>
        <taxon>Bacteria</taxon>
        <taxon>Pseudomonadati</taxon>
        <taxon>Pseudomonadota</taxon>
        <taxon>Alphaproteobacteria</taxon>
        <taxon>Acetobacterales</taxon>
        <taxon>Roseomonadaceae</taxon>
        <taxon>Roseomonas</taxon>
    </lineage>
</organism>
<dbReference type="InterPro" id="IPR008565">
    <property type="entry name" value="TtsA-like_GH18_dom"/>
</dbReference>
<keyword evidence="1" id="KW-1133">Transmembrane helix</keyword>
<evidence type="ECO:0000256" key="1">
    <source>
        <dbReference type="SAM" id="Phobius"/>
    </source>
</evidence>
<feature type="transmembrane region" description="Helical" evidence="1">
    <location>
        <begin position="116"/>
        <end position="138"/>
    </location>
</feature>
<feature type="transmembrane region" description="Helical" evidence="1">
    <location>
        <begin position="158"/>
        <end position="178"/>
    </location>
</feature>
<dbReference type="InterPro" id="IPR018537">
    <property type="entry name" value="Peptidoglycan-bd_3"/>
</dbReference>
<feature type="domain" description="TtsA-like Glycoside hydrolase family 108" evidence="2">
    <location>
        <begin position="240"/>
        <end position="323"/>
    </location>
</feature>
<evidence type="ECO:0000313" key="4">
    <source>
        <dbReference type="EMBL" id="MCR0985385.1"/>
    </source>
</evidence>
<dbReference type="InterPro" id="IPR023346">
    <property type="entry name" value="Lysozyme-like_dom_sf"/>
</dbReference>
<dbReference type="Pfam" id="PF09374">
    <property type="entry name" value="PG_binding_3"/>
    <property type="match status" value="1"/>
</dbReference>
<dbReference type="RefSeq" id="WP_257719032.1">
    <property type="nucleotide sequence ID" value="NZ_JANJOU010000033.1"/>
</dbReference>
<sequence>MAFPLVAIAASLAPEIIRLIAGDRAGTLAGTVADAVRQVAGTEDPAAARAALAADTEKVNALRIRLAEIALEGERLGAEREAGQRNAALDTLRATLSDTQSARASMAEMLRGGSRLAWGPATVSSLVVLGFFAVLILLVTLDAGPGGAARFDPQVASVINITVGSLGAAFAAVVNFWIGSSQSSREKDAIVGRLQDAQAQQVQAAMATLRDAAPAPSVRPVSFLAAPGPADEDRFEACLDEVLKSEGGFVNHPADPGGATNMGITLRTLSEFRDGEVTEADMRALTRAEAREIYRVRYWTPMRCAELPAGVDLMVFDFGVNAGPGRSVKMLQKAAGVSVDGSVGPITLAAARACRAPDLIRRLAEARMAYYRGLGTFPSFGRGWMRRVDATRQVALEMATRPGTLPLVA</sequence>
<keyword evidence="4" id="KW-0378">Hydrolase</keyword>
<proteinExistence type="predicted"/>
<evidence type="ECO:0000259" key="2">
    <source>
        <dbReference type="Pfam" id="PF05838"/>
    </source>
</evidence>
<evidence type="ECO:0000313" key="5">
    <source>
        <dbReference type="Proteomes" id="UP001524642"/>
    </source>
</evidence>